<protein>
    <submittedName>
        <fullName evidence="1">Uncharacterized protein</fullName>
    </submittedName>
</protein>
<accession>A0A3M6TQ69</accession>
<evidence type="ECO:0000313" key="1">
    <source>
        <dbReference type="EMBL" id="RMX43408.1"/>
    </source>
</evidence>
<reference evidence="1 2" key="1">
    <citation type="journal article" date="2018" name="Sci. Rep.">
        <title>Comparative analysis of the Pocillopora damicornis genome highlights role of immune system in coral evolution.</title>
        <authorList>
            <person name="Cunning R."/>
            <person name="Bay R.A."/>
            <person name="Gillette P."/>
            <person name="Baker A.C."/>
            <person name="Traylor-Knowles N."/>
        </authorList>
    </citation>
    <scope>NUCLEOTIDE SEQUENCE [LARGE SCALE GENOMIC DNA]</scope>
    <source>
        <strain evidence="1">RSMAS</strain>
        <tissue evidence="1">Whole animal</tissue>
    </source>
</reference>
<proteinExistence type="predicted"/>
<dbReference type="EMBL" id="RCHS01003203">
    <property type="protein sequence ID" value="RMX43408.1"/>
    <property type="molecule type" value="Genomic_DNA"/>
</dbReference>
<name>A0A3M6TQ69_POCDA</name>
<organism evidence="1 2">
    <name type="scientific">Pocillopora damicornis</name>
    <name type="common">Cauliflower coral</name>
    <name type="synonym">Millepora damicornis</name>
    <dbReference type="NCBI Taxonomy" id="46731"/>
    <lineage>
        <taxon>Eukaryota</taxon>
        <taxon>Metazoa</taxon>
        <taxon>Cnidaria</taxon>
        <taxon>Anthozoa</taxon>
        <taxon>Hexacorallia</taxon>
        <taxon>Scleractinia</taxon>
        <taxon>Astrocoeniina</taxon>
        <taxon>Pocilloporidae</taxon>
        <taxon>Pocillopora</taxon>
    </lineage>
</organism>
<dbReference type="Proteomes" id="UP000275408">
    <property type="component" value="Unassembled WGS sequence"/>
</dbReference>
<dbReference type="AlphaFoldDB" id="A0A3M6TQ69"/>
<gene>
    <name evidence="1" type="ORF">pdam_00022676</name>
</gene>
<evidence type="ECO:0000313" key="2">
    <source>
        <dbReference type="Proteomes" id="UP000275408"/>
    </source>
</evidence>
<comment type="caution">
    <text evidence="1">The sequence shown here is derived from an EMBL/GenBank/DDBJ whole genome shotgun (WGS) entry which is preliminary data.</text>
</comment>
<keyword evidence="2" id="KW-1185">Reference proteome</keyword>
<sequence length="113" mass="12713">MYMVPAEDPAMMNLFKGRLTIDPTLDTEAKLLPCKMEILKNPNTSYGFKKQAIKQIDPDIELYVKKMRQLPAPLSVNADPTKLVKSLKDEGGDLVTPIQQKLLKRISSEVTPK</sequence>